<evidence type="ECO:0008006" key="3">
    <source>
        <dbReference type="Google" id="ProtNLM"/>
    </source>
</evidence>
<proteinExistence type="predicted"/>
<dbReference type="RefSeq" id="WP_008820743.1">
    <property type="nucleotide sequence ID" value="NZ_GG770381.1"/>
</dbReference>
<dbReference type="EMBL" id="GG770381">
    <property type="protein sequence ID" value="EFG29195.2"/>
    <property type="molecule type" value="Genomic_DNA"/>
</dbReference>
<accession>D6LGB0</accession>
<dbReference type="Proteomes" id="UP000003964">
    <property type="component" value="Unassembled WGS sequence"/>
</dbReference>
<organism evidence="1 2">
    <name type="scientific">Fusobacterium periodonticum 1_1_41FAA</name>
    <dbReference type="NCBI Taxonomy" id="469621"/>
    <lineage>
        <taxon>Bacteria</taxon>
        <taxon>Fusobacteriati</taxon>
        <taxon>Fusobacteriota</taxon>
        <taxon>Fusobacteriia</taxon>
        <taxon>Fusobacteriales</taxon>
        <taxon>Fusobacteriaceae</taxon>
        <taxon>Fusobacterium</taxon>
    </lineage>
</organism>
<reference evidence="1 2" key="1">
    <citation type="submission" date="2010-03" db="EMBL/GenBank/DDBJ databases">
        <title>The Genome Sequence of Fusobacterium sp. 1_1_41FAA.</title>
        <authorList>
            <consortium name="The Broad Institute Genome Sequencing Platform"/>
            <person name="Ward D."/>
            <person name="Earl A."/>
            <person name="Feldgarden M."/>
            <person name="Gevers D."/>
            <person name="Young S.K."/>
            <person name="Zeng Q."/>
            <person name="Koehrsen M."/>
            <person name="Alvarado L."/>
            <person name="Berlin A."/>
            <person name="Borenstein D."/>
            <person name="Chapman S."/>
            <person name="Chen Z."/>
            <person name="Engels R."/>
            <person name="Freedman E."/>
            <person name="Gellesch M."/>
            <person name="Goldberg J."/>
            <person name="Griggs A."/>
            <person name="Gujja S."/>
            <person name="Heilman E."/>
            <person name="Heiman D."/>
            <person name="Hepburn T."/>
            <person name="Howarth C."/>
            <person name="Jen D."/>
            <person name="Larson L."/>
            <person name="Mehta T."/>
            <person name="Park D."/>
            <person name="Pearson M."/>
            <person name="Richards J."/>
            <person name="Roberts A."/>
            <person name="Saif S."/>
            <person name="Shea T."/>
            <person name="Shenoy N."/>
            <person name="Sisk P."/>
            <person name="Stolte C."/>
            <person name="Sykes S."/>
            <person name="Walk T."/>
            <person name="White J."/>
            <person name="Yandava C."/>
            <person name="Strauss J.C."/>
            <person name="Ambrose C.E."/>
            <person name="Allen-Vercoe E."/>
            <person name="Haas B."/>
            <person name="Henn M.R."/>
            <person name="Nusbaum C."/>
            <person name="Birren B."/>
        </authorList>
    </citation>
    <scope>NUCLEOTIDE SEQUENCE [LARGE SCALE GENOMIC DNA]</scope>
    <source>
        <strain evidence="1 2">1_1_41FAA</strain>
    </source>
</reference>
<gene>
    <name evidence="1" type="ORF">HMPREF0400_00759</name>
</gene>
<name>D6LGB0_9FUSO</name>
<evidence type="ECO:0000313" key="2">
    <source>
        <dbReference type="Proteomes" id="UP000003964"/>
    </source>
</evidence>
<evidence type="ECO:0000313" key="1">
    <source>
        <dbReference type="EMBL" id="EFG29195.2"/>
    </source>
</evidence>
<protein>
    <recommendedName>
        <fullName evidence="3">Uracil-DNA glycosylase-like domain-containing protein</fullName>
    </recommendedName>
</protein>
<sequence length="234" mass="28271">MEELKIDESYDNELKEIEFYKNSTTHQYMLPYIGFNYQEHKVLLVAESHYLGNDEDRKKVANFKEWYEDKGNISLSKKGYEHIHTRGVVQTWFSNGNGLFQKIKKELENANIDIKYFWERIAFMNFFIVPSTNGSREIYSTKEVEEKSLTNFEEVIKILKPNYILFLSKRSYYIFEKNNSEYLNKTFPFSHPTSIWWYRKRKDGKRAKGEFKEKIEIIFKSKNRKNSFQKMEDT</sequence>
<dbReference type="AlphaFoldDB" id="D6LGB0"/>